<dbReference type="AlphaFoldDB" id="A0A9P5ZD08"/>
<dbReference type="Gene3D" id="3.30.160.60">
    <property type="entry name" value="Classic Zinc Finger"/>
    <property type="match status" value="1"/>
</dbReference>
<comment type="caution">
    <text evidence="3">The sequence shown here is derived from an EMBL/GenBank/DDBJ whole genome shotgun (WGS) entry which is preliminary data.</text>
</comment>
<name>A0A9P5ZD08_9AGAR</name>
<evidence type="ECO:0000313" key="3">
    <source>
        <dbReference type="EMBL" id="KAF9485967.1"/>
    </source>
</evidence>
<evidence type="ECO:0000313" key="4">
    <source>
        <dbReference type="Proteomes" id="UP000807469"/>
    </source>
</evidence>
<keyword evidence="4" id="KW-1185">Reference proteome</keyword>
<dbReference type="InterPro" id="IPR013087">
    <property type="entry name" value="Znf_C2H2_type"/>
</dbReference>
<dbReference type="Proteomes" id="UP000807469">
    <property type="component" value="Unassembled WGS sequence"/>
</dbReference>
<dbReference type="PROSITE" id="PS00028">
    <property type="entry name" value="ZINC_FINGER_C2H2_1"/>
    <property type="match status" value="1"/>
</dbReference>
<evidence type="ECO:0000256" key="1">
    <source>
        <dbReference type="SAM" id="MobiDB-lite"/>
    </source>
</evidence>
<protein>
    <recommendedName>
        <fullName evidence="2">C2H2-type domain-containing protein</fullName>
    </recommendedName>
</protein>
<organism evidence="3 4">
    <name type="scientific">Pholiota conissans</name>
    <dbReference type="NCBI Taxonomy" id="109636"/>
    <lineage>
        <taxon>Eukaryota</taxon>
        <taxon>Fungi</taxon>
        <taxon>Dikarya</taxon>
        <taxon>Basidiomycota</taxon>
        <taxon>Agaricomycotina</taxon>
        <taxon>Agaricomycetes</taxon>
        <taxon>Agaricomycetidae</taxon>
        <taxon>Agaricales</taxon>
        <taxon>Agaricineae</taxon>
        <taxon>Strophariaceae</taxon>
        <taxon>Pholiota</taxon>
    </lineage>
</organism>
<feature type="compositionally biased region" description="Low complexity" evidence="1">
    <location>
        <begin position="199"/>
        <end position="211"/>
    </location>
</feature>
<gene>
    <name evidence="3" type="ORF">BDN70DRAFT_870442</name>
</gene>
<feature type="domain" description="C2H2-type" evidence="2">
    <location>
        <begin position="323"/>
        <end position="345"/>
    </location>
</feature>
<feature type="region of interest" description="Disordered" evidence="1">
    <location>
        <begin position="78"/>
        <end position="115"/>
    </location>
</feature>
<reference evidence="3" key="1">
    <citation type="submission" date="2020-11" db="EMBL/GenBank/DDBJ databases">
        <authorList>
            <consortium name="DOE Joint Genome Institute"/>
            <person name="Ahrendt S."/>
            <person name="Riley R."/>
            <person name="Andreopoulos W."/>
            <person name="Labutti K."/>
            <person name="Pangilinan J."/>
            <person name="Ruiz-Duenas F.J."/>
            <person name="Barrasa J.M."/>
            <person name="Sanchez-Garcia M."/>
            <person name="Camarero S."/>
            <person name="Miyauchi S."/>
            <person name="Serrano A."/>
            <person name="Linde D."/>
            <person name="Babiker R."/>
            <person name="Drula E."/>
            <person name="Ayuso-Fernandez I."/>
            <person name="Pacheco R."/>
            <person name="Padilla G."/>
            <person name="Ferreira P."/>
            <person name="Barriuso J."/>
            <person name="Kellner H."/>
            <person name="Castanera R."/>
            <person name="Alfaro M."/>
            <person name="Ramirez L."/>
            <person name="Pisabarro A.G."/>
            <person name="Kuo A."/>
            <person name="Tritt A."/>
            <person name="Lipzen A."/>
            <person name="He G."/>
            <person name="Yan M."/>
            <person name="Ng V."/>
            <person name="Cullen D."/>
            <person name="Martin F."/>
            <person name="Rosso M.-N."/>
            <person name="Henrissat B."/>
            <person name="Hibbett D."/>
            <person name="Martinez A.T."/>
            <person name="Grigoriev I.V."/>
        </authorList>
    </citation>
    <scope>NUCLEOTIDE SEQUENCE</scope>
    <source>
        <strain evidence="3">CIRM-BRFM 674</strain>
    </source>
</reference>
<proteinExistence type="predicted"/>
<evidence type="ECO:0000259" key="2">
    <source>
        <dbReference type="PROSITE" id="PS00028"/>
    </source>
</evidence>
<feature type="region of interest" description="Disordered" evidence="1">
    <location>
        <begin position="152"/>
        <end position="284"/>
    </location>
</feature>
<dbReference type="EMBL" id="MU155132">
    <property type="protein sequence ID" value="KAF9485967.1"/>
    <property type="molecule type" value="Genomic_DNA"/>
</dbReference>
<sequence>MDAWGPTPAFRSASVYDRWPVSSSRLSMAGDEGQSDEEPPCHYRSLPTNLFGRSFDEAAADLFALFPKRATVTRSITPSLVSDSGSPQPSTPGVVSPPTFAQNISGDVSPPITPTSKAIPQLTIVEVEESLISATQALGIQSSPRISFAVQTTAEEDEPPVILIDAPSPPPEDPHDDITPAMQVPHLLGPRSSMQQLLEAAKSMVEEAAAAQLSDPPPSQLLEPAPEETARQPELKDVPQGPKSQPQPKQGPKCDIKDPTPVREPRHGRQPKQPKQPKPVKEFTCPLCIGPKPKTFKRQFDLRRHNTSVHEMPSQEKLLSLTCPVCCVTLSRKDSFRRHCAGVPHSCNRVAKIRGMEAPPELDESFYKSCRDKFQAKLKKRKPLCDRLPLVQPSA</sequence>
<feature type="compositionally biased region" description="Low complexity" evidence="1">
    <location>
        <begin position="239"/>
        <end position="251"/>
    </location>
</feature>
<feature type="compositionally biased region" description="Polar residues" evidence="1">
    <location>
        <begin position="78"/>
        <end position="106"/>
    </location>
</feature>
<dbReference type="OrthoDB" id="8922241at2759"/>
<dbReference type="SMART" id="SM00355">
    <property type="entry name" value="ZnF_C2H2"/>
    <property type="match status" value="2"/>
</dbReference>
<accession>A0A9P5ZD08</accession>
<feature type="compositionally biased region" description="Basic and acidic residues" evidence="1">
    <location>
        <begin position="252"/>
        <end position="267"/>
    </location>
</feature>
<feature type="compositionally biased region" description="Basic and acidic residues" evidence="1">
    <location>
        <begin position="228"/>
        <end position="237"/>
    </location>
</feature>